<dbReference type="InterPro" id="IPR036028">
    <property type="entry name" value="SH3-like_dom_sf"/>
</dbReference>
<proteinExistence type="predicted"/>
<evidence type="ECO:0000313" key="2">
    <source>
        <dbReference type="Proteomes" id="UP001259803"/>
    </source>
</evidence>
<keyword evidence="2" id="KW-1185">Reference proteome</keyword>
<comment type="caution">
    <text evidence="1">The sequence shown here is derived from an EMBL/GenBank/DDBJ whole genome shotgun (WGS) entry which is preliminary data.</text>
</comment>
<protein>
    <submittedName>
        <fullName evidence="1">SH3 domain-containing protein</fullName>
    </submittedName>
</protein>
<sequence>MTAPPQSFMLCGPTAKKAHATLPARGDLAHIGLAGIIFAPYYAIPMPHRARKGSTISVAADPEAAACGQLAASDVFDVLDIAGDWAWGGTPCGQTGYVPAALLEPLS</sequence>
<organism evidence="1 2">
    <name type="scientific">Croceicoccus esteveae</name>
    <dbReference type="NCBI Taxonomy" id="3075597"/>
    <lineage>
        <taxon>Bacteria</taxon>
        <taxon>Pseudomonadati</taxon>
        <taxon>Pseudomonadota</taxon>
        <taxon>Alphaproteobacteria</taxon>
        <taxon>Sphingomonadales</taxon>
        <taxon>Erythrobacteraceae</taxon>
        <taxon>Croceicoccus</taxon>
    </lineage>
</organism>
<accession>A0ABU2ZJV3</accession>
<reference evidence="1 2" key="1">
    <citation type="submission" date="2023-09" db="EMBL/GenBank/DDBJ databases">
        <authorList>
            <person name="Rey-Velasco X."/>
        </authorList>
    </citation>
    <scope>NUCLEOTIDE SEQUENCE [LARGE SCALE GENOMIC DNA]</scope>
    <source>
        <strain evidence="1 2">F390</strain>
    </source>
</reference>
<dbReference type="EMBL" id="JAVRHS010000003">
    <property type="protein sequence ID" value="MDT0575672.1"/>
    <property type="molecule type" value="Genomic_DNA"/>
</dbReference>
<dbReference type="RefSeq" id="WP_311340249.1">
    <property type="nucleotide sequence ID" value="NZ_JAVRHS010000003.1"/>
</dbReference>
<evidence type="ECO:0000313" key="1">
    <source>
        <dbReference type="EMBL" id="MDT0575672.1"/>
    </source>
</evidence>
<dbReference type="Gene3D" id="2.30.30.40">
    <property type="entry name" value="SH3 Domains"/>
    <property type="match status" value="1"/>
</dbReference>
<name>A0ABU2ZJV3_9SPHN</name>
<dbReference type="SUPFAM" id="SSF50044">
    <property type="entry name" value="SH3-domain"/>
    <property type="match status" value="1"/>
</dbReference>
<gene>
    <name evidence="1" type="ORF">RM533_05695</name>
</gene>
<dbReference type="Proteomes" id="UP001259803">
    <property type="component" value="Unassembled WGS sequence"/>
</dbReference>